<evidence type="ECO:0000256" key="1">
    <source>
        <dbReference type="SAM" id="MobiDB-lite"/>
    </source>
</evidence>
<dbReference type="AlphaFoldDB" id="A0A3E5AKZ9"/>
<dbReference type="Proteomes" id="UP000260970">
    <property type="component" value="Unassembled WGS sequence"/>
</dbReference>
<evidence type="ECO:0000313" key="2">
    <source>
        <dbReference type="EMBL" id="RGN21555.1"/>
    </source>
</evidence>
<accession>A0A3E5AKZ9</accession>
<dbReference type="EMBL" id="QSUG01000013">
    <property type="protein sequence ID" value="RGN21555.1"/>
    <property type="molecule type" value="Genomic_DNA"/>
</dbReference>
<evidence type="ECO:0000313" key="3">
    <source>
        <dbReference type="Proteomes" id="UP000260970"/>
    </source>
</evidence>
<protein>
    <submittedName>
        <fullName evidence="2">Uncharacterized protein</fullName>
    </submittedName>
</protein>
<organism evidence="2 3">
    <name type="scientific">Agathobacter rectalis</name>
    <dbReference type="NCBI Taxonomy" id="39491"/>
    <lineage>
        <taxon>Bacteria</taxon>
        <taxon>Bacillati</taxon>
        <taxon>Bacillota</taxon>
        <taxon>Clostridia</taxon>
        <taxon>Lachnospirales</taxon>
        <taxon>Lachnospiraceae</taxon>
        <taxon>Agathobacter</taxon>
    </lineage>
</organism>
<name>A0A3E5AKZ9_9FIRM</name>
<feature type="compositionally biased region" description="Polar residues" evidence="1">
    <location>
        <begin position="106"/>
        <end position="115"/>
    </location>
</feature>
<reference evidence="2 3" key="1">
    <citation type="submission" date="2018-08" db="EMBL/GenBank/DDBJ databases">
        <title>A genome reference for cultivated species of the human gut microbiota.</title>
        <authorList>
            <person name="Zou Y."/>
            <person name="Xue W."/>
            <person name="Luo G."/>
        </authorList>
    </citation>
    <scope>NUCLEOTIDE SEQUENCE [LARGE SCALE GENOMIC DNA]</scope>
    <source>
        <strain evidence="2 3">OM05-6AA</strain>
    </source>
</reference>
<feature type="compositionally biased region" description="Basic and acidic residues" evidence="1">
    <location>
        <begin position="85"/>
        <end position="102"/>
    </location>
</feature>
<feature type="region of interest" description="Disordered" evidence="1">
    <location>
        <begin position="53"/>
        <end position="130"/>
    </location>
</feature>
<proteinExistence type="predicted"/>
<comment type="caution">
    <text evidence="2">The sequence shown here is derived from an EMBL/GenBank/DDBJ whole genome shotgun (WGS) entry which is preliminary data.</text>
</comment>
<feature type="compositionally biased region" description="Low complexity" evidence="1">
    <location>
        <begin position="116"/>
        <end position="125"/>
    </location>
</feature>
<sequence>MSQGKKYDAHMNFFCDIKRDRQALDLITNEMDESGVSFRDAVINLILAGGSTEILSPRPKRKNNRQPKVNNSHMEIVSDVIEESVESKSDGQSERETTKNNDESYENTVIETQDVSNNSSSANLSAEDKEALRQRILNSYKV</sequence>
<gene>
    <name evidence="2" type="ORF">DXB72_12155</name>
</gene>